<dbReference type="AlphaFoldDB" id="A0A1D8N4R6"/>
<reference evidence="1 2" key="1">
    <citation type="journal article" date="2016" name="PLoS ONE">
        <title>Sequence Assembly of Yarrowia lipolytica Strain W29/CLIB89 Shows Transposable Element Diversity.</title>
        <authorList>
            <person name="Magnan C."/>
            <person name="Yu J."/>
            <person name="Chang I."/>
            <person name="Jahn E."/>
            <person name="Kanomata Y."/>
            <person name="Wu J."/>
            <person name="Zeller M."/>
            <person name="Oakes M."/>
            <person name="Baldi P."/>
            <person name="Sandmeyer S."/>
        </authorList>
    </citation>
    <scope>NUCLEOTIDE SEQUENCE [LARGE SCALE GENOMIC DNA]</scope>
    <source>
        <strain evidence="2">CLIB89(W29)</strain>
    </source>
</reference>
<evidence type="ECO:0000313" key="1">
    <source>
        <dbReference type="EMBL" id="AOW00604.1"/>
    </source>
</evidence>
<dbReference type="RefSeq" id="XP_068137868.1">
    <property type="nucleotide sequence ID" value="XM_068281767.1"/>
</dbReference>
<accession>A0A1D8N4R6</accession>
<gene>
    <name evidence="1" type="ORF">YALI1_A13591g</name>
</gene>
<evidence type="ECO:0000313" key="2">
    <source>
        <dbReference type="Proteomes" id="UP000182444"/>
    </source>
</evidence>
<sequence>MIVTPRLSDRPLKGHYCRHMLQSDRISRRRVGEETLSVAYLMFITATIDSLHQIASPKTVEPKYCGHRAHLLSEHCYMIVDSVST</sequence>
<organism evidence="1 2">
    <name type="scientific">Yarrowia lipolytica</name>
    <name type="common">Candida lipolytica</name>
    <dbReference type="NCBI Taxonomy" id="4952"/>
    <lineage>
        <taxon>Eukaryota</taxon>
        <taxon>Fungi</taxon>
        <taxon>Dikarya</taxon>
        <taxon>Ascomycota</taxon>
        <taxon>Saccharomycotina</taxon>
        <taxon>Dipodascomycetes</taxon>
        <taxon>Dipodascales</taxon>
        <taxon>Dipodascales incertae sedis</taxon>
        <taxon>Yarrowia</taxon>
    </lineage>
</organism>
<dbReference type="VEuPathDB" id="FungiDB:YALI1_A13591g"/>
<dbReference type="GeneID" id="94582424"/>
<name>A0A1D8N4R6_YARLL</name>
<protein>
    <submittedName>
        <fullName evidence="1">Uncharacterized protein</fullName>
    </submittedName>
</protein>
<proteinExistence type="predicted"/>
<dbReference type="Proteomes" id="UP000182444">
    <property type="component" value="Chromosome 1A"/>
</dbReference>
<dbReference type="EMBL" id="CP017553">
    <property type="protein sequence ID" value="AOW00604.1"/>
    <property type="molecule type" value="Genomic_DNA"/>
</dbReference>